<evidence type="ECO:0000259" key="2">
    <source>
        <dbReference type="Pfam" id="PF00487"/>
    </source>
</evidence>
<proteinExistence type="predicted"/>
<dbReference type="Proteomes" id="UP001497383">
    <property type="component" value="Chromosome 1"/>
</dbReference>
<protein>
    <recommendedName>
        <fullName evidence="2">Fatty acid desaturase domain-containing protein</fullName>
    </recommendedName>
</protein>
<dbReference type="InterPro" id="IPR012171">
    <property type="entry name" value="Fatty_acid_desaturase"/>
</dbReference>
<evidence type="ECO:0000313" key="3">
    <source>
        <dbReference type="EMBL" id="CAK9436238.1"/>
    </source>
</evidence>
<feature type="transmembrane region" description="Helical" evidence="1">
    <location>
        <begin position="115"/>
        <end position="133"/>
    </location>
</feature>
<reference evidence="3 4" key="1">
    <citation type="submission" date="2024-03" db="EMBL/GenBank/DDBJ databases">
        <authorList>
            <person name="Brejova B."/>
        </authorList>
    </citation>
    <scope>NUCLEOTIDE SEQUENCE [LARGE SCALE GENOMIC DNA]</scope>
    <source>
        <strain evidence="3 4">CBS 14171</strain>
    </source>
</reference>
<evidence type="ECO:0000313" key="4">
    <source>
        <dbReference type="Proteomes" id="UP001497383"/>
    </source>
</evidence>
<keyword evidence="1" id="KW-0812">Transmembrane</keyword>
<dbReference type="EMBL" id="OZ022405">
    <property type="protein sequence ID" value="CAK9436238.1"/>
    <property type="molecule type" value="Genomic_DNA"/>
</dbReference>
<keyword evidence="1" id="KW-1133">Transmembrane helix</keyword>
<sequence length="431" mass="49016">MSVVEASASGANASRSEESAIKRTGNIATFDTATSNLTTVDTNGNVFKVPDYTIKEILQAIPKHCYDRSLVRSLGYVARDITMMCLIGYAGHSLIPSLEIAGHENLSLALRGAAWMAQSYAIGLFGFGLWILAHECGHGAFSDFQAVNDFVGWVLHSYLIVPYFSWKFSHAKHHKATGHLTKDMVFIPYTKQEYLEKKKADKIADIMEESPIWSFAVLVFQQLGGLQLYLASNATGQKYPGTSWLSRSHYAPSSPVFDKHQYWYIVLSDIGILAAFAGVYQWYKTFGLFNMMINWFVPWLWVNHWLVFVTFLQHTDPTMPHYTAKEWTFARGAAATIDRNFGFVGQHIFHDIIETHVLHHYVSRIPFYNAREATEAIRKVMGEHYRYEGESMWLSLWKCIRSCQFVDDDNDKAPGVMMFRNVNGIGVKPRD</sequence>
<evidence type="ECO:0000256" key="1">
    <source>
        <dbReference type="SAM" id="Phobius"/>
    </source>
</evidence>
<dbReference type="Pfam" id="PF00487">
    <property type="entry name" value="FA_desaturase"/>
    <property type="match status" value="1"/>
</dbReference>
<feature type="domain" description="Fatty acid desaturase" evidence="2">
    <location>
        <begin position="114"/>
        <end position="387"/>
    </location>
</feature>
<accession>A0ABP0ZK87</accession>
<dbReference type="CDD" id="cd03507">
    <property type="entry name" value="Delta12-FADS-like"/>
    <property type="match status" value="1"/>
</dbReference>
<dbReference type="InterPro" id="IPR005804">
    <property type="entry name" value="FA_desaturase_dom"/>
</dbReference>
<gene>
    <name evidence="3" type="ORF">LODBEIA_P07960</name>
</gene>
<feature type="transmembrane region" description="Helical" evidence="1">
    <location>
        <begin position="262"/>
        <end position="283"/>
    </location>
</feature>
<dbReference type="PANTHER" id="PTHR32100">
    <property type="entry name" value="OMEGA-6 FATTY ACID DESATURASE, CHLOROPLASTIC"/>
    <property type="match status" value="1"/>
</dbReference>
<keyword evidence="4" id="KW-1185">Reference proteome</keyword>
<dbReference type="RefSeq" id="XP_066827734.1">
    <property type="nucleotide sequence ID" value="XM_066976755.1"/>
</dbReference>
<keyword evidence="1" id="KW-0472">Membrane</keyword>
<name>A0ABP0ZK87_9ASCO</name>
<feature type="transmembrane region" description="Helical" evidence="1">
    <location>
        <begin position="295"/>
        <end position="312"/>
    </location>
</feature>
<organism evidence="3 4">
    <name type="scientific">Lodderomyces beijingensis</name>
    <dbReference type="NCBI Taxonomy" id="1775926"/>
    <lineage>
        <taxon>Eukaryota</taxon>
        <taxon>Fungi</taxon>
        <taxon>Dikarya</taxon>
        <taxon>Ascomycota</taxon>
        <taxon>Saccharomycotina</taxon>
        <taxon>Pichiomycetes</taxon>
        <taxon>Debaryomycetaceae</taxon>
        <taxon>Candida/Lodderomyces clade</taxon>
        <taxon>Lodderomyces</taxon>
    </lineage>
</organism>
<dbReference type="GeneID" id="92205992"/>